<evidence type="ECO:0000313" key="3">
    <source>
        <dbReference type="Proteomes" id="UP000242447"/>
    </source>
</evidence>
<dbReference type="STRING" id="92947.BVG79_01622"/>
<evidence type="ECO:0008006" key="4">
    <source>
        <dbReference type="Google" id="ProtNLM"/>
    </source>
</evidence>
<keyword evidence="1" id="KW-0812">Transmembrane</keyword>
<proteinExistence type="predicted"/>
<evidence type="ECO:0000256" key="1">
    <source>
        <dbReference type="SAM" id="Phobius"/>
    </source>
</evidence>
<keyword evidence="1" id="KW-1133">Transmembrane helix</keyword>
<feature type="transmembrane region" description="Helical" evidence="1">
    <location>
        <begin position="116"/>
        <end position="138"/>
    </location>
</feature>
<reference evidence="2 3" key="1">
    <citation type="submission" date="2017-02" db="EMBL/GenBank/DDBJ databases">
        <title>Ketogulonicigenium robustum SPU B003 Genome sequencing and assembly.</title>
        <authorList>
            <person name="Li Y."/>
            <person name="Liu L."/>
            <person name="Wang C."/>
            <person name="Zhang M."/>
            <person name="Zhang T."/>
            <person name="Zhang Y."/>
        </authorList>
    </citation>
    <scope>NUCLEOTIDE SEQUENCE [LARGE SCALE GENOMIC DNA]</scope>
    <source>
        <strain evidence="2 3">SPU_B003</strain>
    </source>
</reference>
<gene>
    <name evidence="2" type="ORF">BVG79_01622</name>
</gene>
<dbReference type="OrthoDB" id="9806874at2"/>
<dbReference type="KEGG" id="kro:BVG79_01622"/>
<feature type="transmembrane region" description="Helical" evidence="1">
    <location>
        <begin position="77"/>
        <end position="95"/>
    </location>
</feature>
<dbReference type="AlphaFoldDB" id="A0A1W6P0C4"/>
<dbReference type="InterPro" id="IPR006747">
    <property type="entry name" value="DUF599"/>
</dbReference>
<keyword evidence="3" id="KW-1185">Reference proteome</keyword>
<dbReference type="PANTHER" id="PTHR31168">
    <property type="entry name" value="OS02G0292800 PROTEIN"/>
    <property type="match status" value="1"/>
</dbReference>
<protein>
    <recommendedName>
        <fullName evidence="4">DUF599 domain-containing protein</fullName>
    </recommendedName>
</protein>
<keyword evidence="1" id="KW-0472">Membrane</keyword>
<dbReference type="RefSeq" id="WP_085786425.1">
    <property type="nucleotide sequence ID" value="NZ_CP019937.1"/>
</dbReference>
<feature type="transmembrane region" description="Helical" evidence="1">
    <location>
        <begin position="188"/>
        <end position="215"/>
    </location>
</feature>
<organism evidence="2 3">
    <name type="scientific">Ketogulonicigenium robustum</name>
    <dbReference type="NCBI Taxonomy" id="92947"/>
    <lineage>
        <taxon>Bacteria</taxon>
        <taxon>Pseudomonadati</taxon>
        <taxon>Pseudomonadota</taxon>
        <taxon>Alphaproteobacteria</taxon>
        <taxon>Rhodobacterales</taxon>
        <taxon>Roseobacteraceae</taxon>
        <taxon>Ketogulonicigenium</taxon>
    </lineage>
</organism>
<dbReference type="EMBL" id="CP019937">
    <property type="protein sequence ID" value="ARO14966.1"/>
    <property type="molecule type" value="Genomic_DNA"/>
</dbReference>
<dbReference type="Pfam" id="PF04654">
    <property type="entry name" value="DUF599"/>
    <property type="match status" value="1"/>
</dbReference>
<dbReference type="Proteomes" id="UP000242447">
    <property type="component" value="Chromosome"/>
</dbReference>
<sequence length="234" mass="26169">MHLIELFRMVDWFDLATLAFVAVAWLGLGYVIENPPANRPSVSRLMEGYRRAWMDDFRARENRVFDSQIISSLRQSTSFFVSTCLLAVGGLLALMRNVDQISGVAEQFTHETSSQLLWQIRLLPATVFLVIAVLKFIWSNRLFGYCSILMGSVPSSFGHPEGHERANRAAELNIRAAVSFNRGLRAMYFALGTLAWVLGTGAMLVSIVAVTAFLWSREFASRSRDVMLEGAGKP</sequence>
<name>A0A1W6P0C4_9RHOB</name>
<feature type="transmembrane region" description="Helical" evidence="1">
    <location>
        <begin position="12"/>
        <end position="32"/>
    </location>
</feature>
<accession>A0A1W6P0C4</accession>
<dbReference type="PANTHER" id="PTHR31168:SF1">
    <property type="entry name" value="DUF599 FAMILY PROTEIN"/>
    <property type="match status" value="1"/>
</dbReference>
<evidence type="ECO:0000313" key="2">
    <source>
        <dbReference type="EMBL" id="ARO14966.1"/>
    </source>
</evidence>